<name>U5MZG6_CLOSA</name>
<dbReference type="PANTHER" id="PTHR39185:SF1">
    <property type="entry name" value="SWARMING MOTILITY PROTEIN SWRD"/>
    <property type="match status" value="1"/>
</dbReference>
<dbReference type="EMBL" id="CP006721">
    <property type="protein sequence ID" value="AGX44887.1"/>
    <property type="molecule type" value="Genomic_DNA"/>
</dbReference>
<sequence length="75" mass="8970">MVDFEIRKGEDFMIRVTGMDKKRFMLNADHIEKIEEMPETIITLTNGKKYIVLESIEDVRNSVLEYKHKIFTYDI</sequence>
<dbReference type="HOGENOM" id="CLU_173020_2_0_9"/>
<dbReference type="KEGG" id="csb:CLSA_c39270"/>
<dbReference type="PANTHER" id="PTHR39185">
    <property type="entry name" value="SWARMING MOTILITY PROTEIN SWRD"/>
    <property type="match status" value="1"/>
</dbReference>
<dbReference type="eggNOG" id="COG1582">
    <property type="taxonomic scope" value="Bacteria"/>
</dbReference>
<organism evidence="1 2">
    <name type="scientific">Clostridium saccharobutylicum DSM 13864</name>
    <dbReference type="NCBI Taxonomy" id="1345695"/>
    <lineage>
        <taxon>Bacteria</taxon>
        <taxon>Bacillati</taxon>
        <taxon>Bacillota</taxon>
        <taxon>Clostridia</taxon>
        <taxon>Eubacteriales</taxon>
        <taxon>Clostridiaceae</taxon>
        <taxon>Clostridium</taxon>
    </lineage>
</organism>
<evidence type="ECO:0000313" key="2">
    <source>
        <dbReference type="Proteomes" id="UP000017118"/>
    </source>
</evidence>
<accession>U5MZG6</accession>
<dbReference type="InterPro" id="IPR009384">
    <property type="entry name" value="SwrD-like"/>
</dbReference>
<keyword evidence="2" id="KW-1185">Reference proteome</keyword>
<dbReference type="Proteomes" id="UP000017118">
    <property type="component" value="Chromosome"/>
</dbReference>
<protein>
    <recommendedName>
        <fullName evidence="3">Flagellar FlbD family protein</fullName>
    </recommendedName>
</protein>
<dbReference type="AlphaFoldDB" id="U5MZG6"/>
<proteinExistence type="predicted"/>
<reference evidence="1 2" key="1">
    <citation type="journal article" date="2013" name="Genome Announc.">
        <title>Complete Genome Sequence of the Solvent Producer Clostridium saccharobutylicum NCP262 (DSM 13864).</title>
        <authorList>
            <person name="Poehlein A."/>
            <person name="Hartwich K."/>
            <person name="Krabben P."/>
            <person name="Ehrenreich A."/>
            <person name="Liebl W."/>
            <person name="Durre P."/>
            <person name="Gottschalk G."/>
            <person name="Daniel R."/>
        </authorList>
    </citation>
    <scope>NUCLEOTIDE SEQUENCE [LARGE SCALE GENOMIC DNA]</scope>
    <source>
        <strain evidence="1">DSM 13864</strain>
    </source>
</reference>
<dbReference type="PATRIC" id="fig|1345695.3.peg.3914"/>
<gene>
    <name evidence="1" type="ORF">CLSA_c39270</name>
</gene>
<evidence type="ECO:0000313" key="1">
    <source>
        <dbReference type="EMBL" id="AGX44887.1"/>
    </source>
</evidence>
<evidence type="ECO:0008006" key="3">
    <source>
        <dbReference type="Google" id="ProtNLM"/>
    </source>
</evidence>
<dbReference type="Pfam" id="PF06289">
    <property type="entry name" value="FlbD"/>
    <property type="match status" value="1"/>
</dbReference>